<dbReference type="GO" id="GO:0007131">
    <property type="term" value="P:reciprocal meiotic recombination"/>
    <property type="evidence" value="ECO:0007669"/>
    <property type="project" value="InterPro"/>
</dbReference>
<dbReference type="OrthoDB" id="2535391at2759"/>
<evidence type="ECO:0000256" key="2">
    <source>
        <dbReference type="SAM" id="Coils"/>
    </source>
</evidence>
<dbReference type="Proteomes" id="UP000027456">
    <property type="component" value="Unassembled WGS sequence"/>
</dbReference>
<evidence type="ECO:0000256" key="3">
    <source>
        <dbReference type="SAM" id="MobiDB-lite"/>
    </source>
</evidence>
<feature type="coiled-coil region" evidence="2">
    <location>
        <begin position="106"/>
        <end position="133"/>
    </location>
</feature>
<evidence type="ECO:0000256" key="1">
    <source>
        <dbReference type="ARBA" id="ARBA00023254"/>
    </source>
</evidence>
<gene>
    <name evidence="5" type="ORF">V565_025420</name>
</gene>
<sequence>MQNSNDNSIWEYVHCSVCMTLFLPPNRIDPTPDTPFWLTECGHVICNNHLLADQSCASCGDKNPSIVPLQRNMPPPASEWFRPLGDTHQNLIMASRVQHDMFIALIQHYRRRYDTAKVMIKQLQAEVASLRGQVAQGYPGASPRLGPPEQRQTYESGYASSTGSASKRRRVDMEGT</sequence>
<name>A0A074S8D1_9AGAM</name>
<evidence type="ECO:0000313" key="6">
    <source>
        <dbReference type="Proteomes" id="UP000027456"/>
    </source>
</evidence>
<proteinExistence type="predicted"/>
<reference evidence="5 6" key="1">
    <citation type="submission" date="2013-12" db="EMBL/GenBank/DDBJ databases">
        <authorList>
            <person name="Cubeta M."/>
            <person name="Pakala S."/>
            <person name="Fedorova N."/>
            <person name="Thomas E."/>
            <person name="Dean R."/>
            <person name="Jabaji S."/>
            <person name="Neate S."/>
            <person name="Toda T."/>
            <person name="Tavantzis S."/>
            <person name="Vilgalys R."/>
            <person name="Bharathan N."/>
            <person name="Pakala S."/>
            <person name="Losada L.S."/>
            <person name="Zafar N."/>
            <person name="Nierman W."/>
        </authorList>
    </citation>
    <scope>NUCLEOTIDE SEQUENCE [LARGE SCALE GENOMIC DNA]</scope>
    <source>
        <strain evidence="5 6">123E</strain>
    </source>
</reference>
<dbReference type="PANTHER" id="PTHR22663:SF17">
    <property type="entry name" value="RING FINGER PROTEIN NARYA-RELATED"/>
    <property type="match status" value="1"/>
</dbReference>
<keyword evidence="6" id="KW-1185">Reference proteome</keyword>
<dbReference type="HOGENOM" id="CLU_1518869_0_0_1"/>
<keyword evidence="2" id="KW-0175">Coiled coil</keyword>
<feature type="domain" description="RING-type" evidence="4">
    <location>
        <begin position="14"/>
        <end position="60"/>
    </location>
</feature>
<feature type="compositionally biased region" description="Polar residues" evidence="3">
    <location>
        <begin position="150"/>
        <end position="165"/>
    </location>
</feature>
<comment type="caution">
    <text evidence="5">The sequence shown here is derived from an EMBL/GenBank/DDBJ whole genome shotgun (WGS) entry which is preliminary data.</text>
</comment>
<organism evidence="5 6">
    <name type="scientific">Rhizoctonia solani 123E</name>
    <dbReference type="NCBI Taxonomy" id="1423351"/>
    <lineage>
        <taxon>Eukaryota</taxon>
        <taxon>Fungi</taxon>
        <taxon>Dikarya</taxon>
        <taxon>Basidiomycota</taxon>
        <taxon>Agaricomycotina</taxon>
        <taxon>Agaricomycetes</taxon>
        <taxon>Cantharellales</taxon>
        <taxon>Ceratobasidiaceae</taxon>
        <taxon>Rhizoctonia</taxon>
    </lineage>
</organism>
<evidence type="ECO:0000313" key="5">
    <source>
        <dbReference type="EMBL" id="KEP53865.1"/>
    </source>
</evidence>
<dbReference type="Pfam" id="PF14634">
    <property type="entry name" value="zf-RING_5"/>
    <property type="match status" value="1"/>
</dbReference>
<feature type="region of interest" description="Disordered" evidence="3">
    <location>
        <begin position="138"/>
        <end position="176"/>
    </location>
</feature>
<dbReference type="InterPro" id="IPR042123">
    <property type="entry name" value="Zip3/RNF212-like"/>
</dbReference>
<protein>
    <submittedName>
        <fullName evidence="5">Zinc-RING finger protein</fullName>
    </submittedName>
</protein>
<keyword evidence="1" id="KW-0469">Meiosis</keyword>
<dbReference type="GO" id="GO:0000795">
    <property type="term" value="C:synaptonemal complex"/>
    <property type="evidence" value="ECO:0007669"/>
    <property type="project" value="InterPro"/>
</dbReference>
<dbReference type="GO" id="GO:0019789">
    <property type="term" value="F:SUMO transferase activity"/>
    <property type="evidence" value="ECO:0007669"/>
    <property type="project" value="InterPro"/>
</dbReference>
<dbReference type="STRING" id="1423351.A0A074S8D1"/>
<dbReference type="EMBL" id="AZST01000046">
    <property type="protein sequence ID" value="KEP53865.1"/>
    <property type="molecule type" value="Genomic_DNA"/>
</dbReference>
<dbReference type="GO" id="GO:0007129">
    <property type="term" value="P:homologous chromosome pairing at meiosis"/>
    <property type="evidence" value="ECO:0007669"/>
    <property type="project" value="TreeGrafter"/>
</dbReference>
<dbReference type="AlphaFoldDB" id="A0A074S8D1"/>
<dbReference type="PANTHER" id="PTHR22663">
    <property type="entry name" value="RING FINGER PROTEIN NARYA-RELATED"/>
    <property type="match status" value="1"/>
</dbReference>
<evidence type="ECO:0000259" key="4">
    <source>
        <dbReference type="Pfam" id="PF14634"/>
    </source>
</evidence>
<dbReference type="InterPro" id="IPR001841">
    <property type="entry name" value="Znf_RING"/>
</dbReference>
<dbReference type="GO" id="GO:0016925">
    <property type="term" value="P:protein sumoylation"/>
    <property type="evidence" value="ECO:0007669"/>
    <property type="project" value="TreeGrafter"/>
</dbReference>
<accession>A0A074S8D1</accession>